<dbReference type="SUPFAM" id="SSF53300">
    <property type="entry name" value="vWA-like"/>
    <property type="match status" value="1"/>
</dbReference>
<comment type="caution">
    <text evidence="2">The sequence shown here is derived from an EMBL/GenBank/DDBJ whole genome shotgun (WGS) entry which is preliminary data.</text>
</comment>
<evidence type="ECO:0000313" key="3">
    <source>
        <dbReference type="Proteomes" id="UP000473885"/>
    </source>
</evidence>
<sequence length="797" mass="91943">MKKSILFITILTVVIFFISITKIKANNMNEKLLDKVCVDKTISKSDYKIGEDIKIKYKITLKDIDYNDITKDLSNKKGCYKETWGKKKIKSDLIVSNIIFEETFPKGLNVELVPKEMNINNNKVKGNLSNITYHYDKKEKKYKANAVEFYITLKGNKKGNYILGEKEDSFINYNMLFNNLYMNSQKKVFKAIKLSIQDKAMTTMGIKKSLDKEKIKVKKDEFTMTYTINPEVIKANPQKKDLDIVLVIDKSESMKMSLNKKDEDNNYKEDSNGRYRMIYRGQEMYYGILNYHKDETEPYEIVVYTNGRRIYCPLEKYGDTYKILGDFNGFFMDSTRKFSSNTRLEAVQDAANRFIDSFKNYDGNVSIGAVSYEAFANMEIPLKDKKDFENLKTDINHIIPEGGTNIGDGLRNAYWMLKDSPNKNRERYIVLLTDGDPCYYTGKNGEYVYDKGKANTNDIQSDNYSKNGLDYAEKLSKLIASDKDSNIKSYMIAFTSDIHSENLKAISDAANDGERCFYKEAQTKENIDNVYKEISNSIKRDLYAKNMTIEEDIPEGIEITELPPGFKVKNGKLIGNIGDIHYILDEKSGEYKAKPLEFKIKAKGTKSGEYILGKDKSSKISYKDVTGENIDQYFNENNIQIDSIDSSLIAYGVYTNKTIINPSKEKIQAMKEHLNISEDGSLKIPKDIKTRVGFLIKVNNKDSNFKINFDNNKVKIHNYDLYDADGEVKDNTHKIYKIDNLYSTNMPFNKTGVKEEKYYFVIFDMEGEQVLQDDLKLIIDNKETKIKMEVVDIPDLF</sequence>
<dbReference type="SMART" id="SM00327">
    <property type="entry name" value="VWA"/>
    <property type="match status" value="1"/>
</dbReference>
<dbReference type="InterPro" id="IPR036465">
    <property type="entry name" value="vWFA_dom_sf"/>
</dbReference>
<dbReference type="Proteomes" id="UP000473885">
    <property type="component" value="Unassembled WGS sequence"/>
</dbReference>
<organism evidence="2 3">
    <name type="scientific">Clostridium niameyense</name>
    <dbReference type="NCBI Taxonomy" id="1622073"/>
    <lineage>
        <taxon>Bacteria</taxon>
        <taxon>Bacillati</taxon>
        <taxon>Bacillota</taxon>
        <taxon>Clostridia</taxon>
        <taxon>Eubacteriales</taxon>
        <taxon>Clostridiaceae</taxon>
        <taxon>Clostridium</taxon>
    </lineage>
</organism>
<keyword evidence="3" id="KW-1185">Reference proteome</keyword>
<dbReference type="EMBL" id="SXDP01000002">
    <property type="protein sequence ID" value="NEZ46553.1"/>
    <property type="molecule type" value="Genomic_DNA"/>
</dbReference>
<dbReference type="AlphaFoldDB" id="A0A6M0R8H6"/>
<name>A0A6M0R8H6_9CLOT</name>
<dbReference type="RefSeq" id="WP_163248805.1">
    <property type="nucleotide sequence ID" value="NZ_SXDP01000002.1"/>
</dbReference>
<dbReference type="CDD" id="cd00198">
    <property type="entry name" value="vWFA"/>
    <property type="match status" value="1"/>
</dbReference>
<dbReference type="InterPro" id="IPR002035">
    <property type="entry name" value="VWF_A"/>
</dbReference>
<gene>
    <name evidence="2" type="ORF">FDF74_04900</name>
</gene>
<evidence type="ECO:0000259" key="1">
    <source>
        <dbReference type="PROSITE" id="PS50234"/>
    </source>
</evidence>
<evidence type="ECO:0000313" key="2">
    <source>
        <dbReference type="EMBL" id="NEZ46553.1"/>
    </source>
</evidence>
<dbReference type="Gene3D" id="3.40.50.410">
    <property type="entry name" value="von Willebrand factor, type A domain"/>
    <property type="match status" value="1"/>
</dbReference>
<accession>A0A6M0R8H6</accession>
<feature type="domain" description="VWFA" evidence="1">
    <location>
        <begin position="330"/>
        <end position="534"/>
    </location>
</feature>
<dbReference type="Pfam" id="PF13519">
    <property type="entry name" value="VWA_2"/>
    <property type="match status" value="1"/>
</dbReference>
<protein>
    <submittedName>
        <fullName evidence="2">VWA domain-containing protein</fullName>
    </submittedName>
</protein>
<dbReference type="PROSITE" id="PS50234">
    <property type="entry name" value="VWFA"/>
    <property type="match status" value="1"/>
</dbReference>
<proteinExistence type="predicted"/>
<reference evidence="2 3" key="1">
    <citation type="submission" date="2019-04" db="EMBL/GenBank/DDBJ databases">
        <title>Genome sequencing of Clostridium botulinum Groups I-IV and Clostridium butyricum.</title>
        <authorList>
            <person name="Brunt J."/>
            <person name="Van Vliet A.H.M."/>
            <person name="Stringer S.C."/>
            <person name="Carter A.T."/>
            <person name="Peck M.W."/>
        </authorList>
    </citation>
    <scope>NUCLEOTIDE SEQUENCE [LARGE SCALE GENOMIC DNA]</scope>
    <source>
        <strain evidence="2 3">IFR 18/094</strain>
    </source>
</reference>